<reference evidence="1 2" key="1">
    <citation type="journal article" date="2022" name="DNA Res.">
        <title>Chromosomal-level genome assembly of the orchid tree Bauhinia variegata (Leguminosae; Cercidoideae) supports the allotetraploid origin hypothesis of Bauhinia.</title>
        <authorList>
            <person name="Zhong Y."/>
            <person name="Chen Y."/>
            <person name="Zheng D."/>
            <person name="Pang J."/>
            <person name="Liu Y."/>
            <person name="Luo S."/>
            <person name="Meng S."/>
            <person name="Qian L."/>
            <person name="Wei D."/>
            <person name="Dai S."/>
            <person name="Zhou R."/>
        </authorList>
    </citation>
    <scope>NUCLEOTIDE SEQUENCE [LARGE SCALE GENOMIC DNA]</scope>
    <source>
        <strain evidence="1">BV-YZ2020</strain>
    </source>
</reference>
<sequence>MSHFEKLAKAHSSTIVFKKIDKVWEDLHHNWPLYVEASLKGHKLRKALVDCGSGVNLLPYFVFVALGIPKERLRSAYSLLNTFQGTPVKVVGTIVVSLAIGPIKTSNVFQEVEESSNYHVLLGSLWIHAHNCVPSTLYQCIKSSFKGKDIEFMPMRRRQRLRSTKTRSL</sequence>
<name>A0ACB9PY79_BAUVA</name>
<keyword evidence="2" id="KW-1185">Reference proteome</keyword>
<dbReference type="EMBL" id="CM039427">
    <property type="protein sequence ID" value="KAI4353789.1"/>
    <property type="molecule type" value="Genomic_DNA"/>
</dbReference>
<evidence type="ECO:0000313" key="2">
    <source>
        <dbReference type="Proteomes" id="UP000828941"/>
    </source>
</evidence>
<protein>
    <submittedName>
        <fullName evidence="1">Uncharacterized protein</fullName>
    </submittedName>
</protein>
<accession>A0ACB9PY79</accession>
<evidence type="ECO:0000313" key="1">
    <source>
        <dbReference type="EMBL" id="KAI4353789.1"/>
    </source>
</evidence>
<proteinExistence type="predicted"/>
<gene>
    <name evidence="1" type="ORF">L6164_002716</name>
</gene>
<organism evidence="1 2">
    <name type="scientific">Bauhinia variegata</name>
    <name type="common">Purple orchid tree</name>
    <name type="synonym">Phanera variegata</name>
    <dbReference type="NCBI Taxonomy" id="167791"/>
    <lineage>
        <taxon>Eukaryota</taxon>
        <taxon>Viridiplantae</taxon>
        <taxon>Streptophyta</taxon>
        <taxon>Embryophyta</taxon>
        <taxon>Tracheophyta</taxon>
        <taxon>Spermatophyta</taxon>
        <taxon>Magnoliopsida</taxon>
        <taxon>eudicotyledons</taxon>
        <taxon>Gunneridae</taxon>
        <taxon>Pentapetalae</taxon>
        <taxon>rosids</taxon>
        <taxon>fabids</taxon>
        <taxon>Fabales</taxon>
        <taxon>Fabaceae</taxon>
        <taxon>Cercidoideae</taxon>
        <taxon>Cercideae</taxon>
        <taxon>Bauhiniinae</taxon>
        <taxon>Bauhinia</taxon>
    </lineage>
</organism>
<comment type="caution">
    <text evidence="1">The sequence shown here is derived from an EMBL/GenBank/DDBJ whole genome shotgun (WGS) entry which is preliminary data.</text>
</comment>
<dbReference type="Proteomes" id="UP000828941">
    <property type="component" value="Chromosome 2"/>
</dbReference>